<dbReference type="EMBL" id="JAGKHQ010000008">
    <property type="protein sequence ID" value="KAG7510336.1"/>
    <property type="molecule type" value="Genomic_DNA"/>
</dbReference>
<evidence type="ECO:0000313" key="1">
    <source>
        <dbReference type="EMBL" id="KAG7510336.1"/>
    </source>
</evidence>
<comment type="caution">
    <text evidence="1">The sequence shown here is derived from an EMBL/GenBank/DDBJ whole genome shotgun (WGS) entry which is preliminary data.</text>
</comment>
<dbReference type="Proteomes" id="UP000693946">
    <property type="component" value="Linkage Group LG16"/>
</dbReference>
<organism evidence="1 2">
    <name type="scientific">Solea senegalensis</name>
    <name type="common">Senegalese sole</name>
    <dbReference type="NCBI Taxonomy" id="28829"/>
    <lineage>
        <taxon>Eukaryota</taxon>
        <taxon>Metazoa</taxon>
        <taxon>Chordata</taxon>
        <taxon>Craniata</taxon>
        <taxon>Vertebrata</taxon>
        <taxon>Euteleostomi</taxon>
        <taxon>Actinopterygii</taxon>
        <taxon>Neopterygii</taxon>
        <taxon>Teleostei</taxon>
        <taxon>Neoteleostei</taxon>
        <taxon>Acanthomorphata</taxon>
        <taxon>Carangaria</taxon>
        <taxon>Pleuronectiformes</taxon>
        <taxon>Pleuronectoidei</taxon>
        <taxon>Soleidae</taxon>
        <taxon>Solea</taxon>
    </lineage>
</organism>
<dbReference type="PROSITE" id="PS00046">
    <property type="entry name" value="HISTONE_H2A"/>
    <property type="match status" value="1"/>
</dbReference>
<gene>
    <name evidence="1" type="ORF">JOB18_019381</name>
</gene>
<dbReference type="AlphaFoldDB" id="A0AAV6RYN6"/>
<sequence length="92" mass="9722">MDEAAERTPGSSLAAAGLGFPVPAASHSAHGANSDGRFCPLSTFNHGVLHSVLGSQQTWVTKGVSYVTTPRHDDQRISLEAHLPGIFQLWGI</sequence>
<accession>A0AAV6RYN6</accession>
<reference evidence="1 2" key="1">
    <citation type="journal article" date="2021" name="Sci. Rep.">
        <title>Chromosome anchoring in Senegalese sole (Solea senegalensis) reveals sex-associated markers and genome rearrangements in flatfish.</title>
        <authorList>
            <person name="Guerrero-Cozar I."/>
            <person name="Gomez-Garrido J."/>
            <person name="Berbel C."/>
            <person name="Martinez-Blanch J.F."/>
            <person name="Alioto T."/>
            <person name="Claros M.G."/>
            <person name="Gagnaire P.A."/>
            <person name="Manchado M."/>
        </authorList>
    </citation>
    <scope>NUCLEOTIDE SEQUENCE [LARGE SCALE GENOMIC DNA]</scope>
    <source>
        <strain evidence="1">Sse05_10M</strain>
    </source>
</reference>
<proteinExistence type="predicted"/>
<protein>
    <submittedName>
        <fullName evidence="1">Uncharacterized protein</fullName>
    </submittedName>
</protein>
<dbReference type="InterPro" id="IPR032458">
    <property type="entry name" value="Histone_H2A_CS"/>
</dbReference>
<evidence type="ECO:0000313" key="2">
    <source>
        <dbReference type="Proteomes" id="UP000693946"/>
    </source>
</evidence>
<keyword evidence="2" id="KW-1185">Reference proteome</keyword>
<name>A0AAV6RYN6_SOLSE</name>